<keyword evidence="8 15" id="KW-0067">ATP-binding</keyword>
<keyword evidence="4 15" id="KW-0812">Transmembrane</keyword>
<feature type="transmembrane region" description="Helical" evidence="15">
    <location>
        <begin position="278"/>
        <end position="299"/>
    </location>
</feature>
<feature type="compositionally biased region" description="Low complexity" evidence="16">
    <location>
        <begin position="977"/>
        <end position="987"/>
    </location>
</feature>
<evidence type="ECO:0000256" key="14">
    <source>
        <dbReference type="ARBA" id="ARBA00048694"/>
    </source>
</evidence>
<evidence type="ECO:0000256" key="10">
    <source>
        <dbReference type="ARBA" id="ARBA00022967"/>
    </source>
</evidence>
<dbReference type="SUPFAM" id="SSF56784">
    <property type="entry name" value="HAD-like"/>
    <property type="match status" value="1"/>
</dbReference>
<dbReference type="GO" id="GO:0005388">
    <property type="term" value="F:P-type calcium transporter activity"/>
    <property type="evidence" value="ECO:0007669"/>
    <property type="project" value="UniProtKB-EC"/>
</dbReference>
<dbReference type="SUPFAM" id="SSF81660">
    <property type="entry name" value="Metal cation-transporting ATPase, ATP-binding domain N"/>
    <property type="match status" value="1"/>
</dbReference>
<keyword evidence="11 15" id="KW-1133">Transmembrane helix</keyword>
<dbReference type="PROSITE" id="PS00154">
    <property type="entry name" value="ATPASE_E1_E2"/>
    <property type="match status" value="1"/>
</dbReference>
<dbReference type="OrthoDB" id="3352408at2759"/>
<evidence type="ECO:0000256" key="8">
    <source>
        <dbReference type="ARBA" id="ARBA00022840"/>
    </source>
</evidence>
<dbReference type="GO" id="GO:0046872">
    <property type="term" value="F:metal ion binding"/>
    <property type="evidence" value="ECO:0007669"/>
    <property type="project" value="UniProtKB-KW"/>
</dbReference>
<evidence type="ECO:0000256" key="3">
    <source>
        <dbReference type="ARBA" id="ARBA00022568"/>
    </source>
</evidence>
<dbReference type="SFLD" id="SFLDS00003">
    <property type="entry name" value="Haloacid_Dehalogenase"/>
    <property type="match status" value="1"/>
</dbReference>
<dbReference type="CDD" id="cd02081">
    <property type="entry name" value="P-type_ATPase_Ca_PMCA-like"/>
    <property type="match status" value="1"/>
</dbReference>
<dbReference type="Pfam" id="PF13246">
    <property type="entry name" value="Cation_ATPase"/>
    <property type="match status" value="1"/>
</dbReference>
<dbReference type="InterPro" id="IPR001757">
    <property type="entry name" value="P_typ_ATPase"/>
</dbReference>
<evidence type="ECO:0000256" key="15">
    <source>
        <dbReference type="RuleBase" id="RU361146"/>
    </source>
</evidence>
<feature type="transmembrane region" description="Helical" evidence="15">
    <location>
        <begin position="804"/>
        <end position="826"/>
    </location>
</feature>
<dbReference type="SFLD" id="SFLDF00027">
    <property type="entry name" value="p-type_atpase"/>
    <property type="match status" value="1"/>
</dbReference>
<dbReference type="GO" id="GO:0005886">
    <property type="term" value="C:plasma membrane"/>
    <property type="evidence" value="ECO:0007669"/>
    <property type="project" value="TreeGrafter"/>
</dbReference>
<dbReference type="InterPro" id="IPR006408">
    <property type="entry name" value="P-type_ATPase_IIB"/>
</dbReference>
<evidence type="ECO:0000256" key="9">
    <source>
        <dbReference type="ARBA" id="ARBA00022842"/>
    </source>
</evidence>
<keyword evidence="10" id="KW-1278">Translocase</keyword>
<keyword evidence="3 15" id="KW-0109">Calcium transport</keyword>
<dbReference type="Proteomes" id="UP000247409">
    <property type="component" value="Unassembled WGS sequence"/>
</dbReference>
<evidence type="ECO:0000256" key="5">
    <source>
        <dbReference type="ARBA" id="ARBA00022723"/>
    </source>
</evidence>
<feature type="compositionally biased region" description="Basic and acidic residues" evidence="16">
    <location>
        <begin position="998"/>
        <end position="1010"/>
    </location>
</feature>
<dbReference type="SUPFAM" id="SSF81653">
    <property type="entry name" value="Calcium ATPase, transduction domain A"/>
    <property type="match status" value="1"/>
</dbReference>
<feature type="transmembrane region" description="Helical" evidence="15">
    <location>
        <begin position="89"/>
        <end position="112"/>
    </location>
</feature>
<dbReference type="Pfam" id="PF00122">
    <property type="entry name" value="E1-E2_ATPase"/>
    <property type="match status" value="1"/>
</dbReference>
<keyword evidence="5" id="KW-0479">Metal-binding</keyword>
<dbReference type="Pfam" id="PF00690">
    <property type="entry name" value="Cation_ATPase_N"/>
    <property type="match status" value="1"/>
</dbReference>
<feature type="transmembrane region" description="Helical" evidence="15">
    <location>
        <begin position="875"/>
        <end position="899"/>
    </location>
</feature>
<dbReference type="SMART" id="SM00831">
    <property type="entry name" value="Cation_ATPase_N"/>
    <property type="match status" value="1"/>
</dbReference>
<dbReference type="SUPFAM" id="SSF81665">
    <property type="entry name" value="Calcium ATPase, transmembrane domain M"/>
    <property type="match status" value="1"/>
</dbReference>
<dbReference type="GO" id="GO:0005524">
    <property type="term" value="F:ATP binding"/>
    <property type="evidence" value="ECO:0007669"/>
    <property type="project" value="UniProtKB-KW"/>
</dbReference>
<keyword evidence="6 15" id="KW-0547">Nucleotide-binding</keyword>
<proteinExistence type="inferred from homology"/>
<sequence length="1046" mass="115246">MNDLEEGRLPPRFTISPQELIRVIEERDRKWVDNLGGVSALVYALRSHPQHGLSNEQIFAGLQPRIDFYGPNKFKYPPPKSFVRLLYEAFHDVTIIILSIAAIISLIIGSAIEDNRKHYGYLEGIAIVLVVFIVVLVQALIDRQKEKKFRQLNSVKDNYAVQVIRASSAVSVNADQILVGDVIKLAAGDKVPADAILIQGSAFKTNESAMTGEPIDIHKQPDADIFLLSGTTVSEGVGYALVVAVGERSQWGVILKGLIVEPENTPLQERLDRLAWSIGKLGILFAVLTFLVSLIRWIVDSKRSNVWEWESVLDFFIDAVTIVVVAIPEGLPLAITLGLAFAMRKMMKDNNLVRRLEACETMGSATQLNADKTGTLTQNRMTVVEANWTGPQVTYDETLSPAPDMLSAKYRHILSVNMAVNTQANLQYNASGTVDHLGNKTECALLQLVNQWQTDYRKIRNEHDIFRVYMFDSTKKSMSTAESLSDGTIRLHTKGAPEMVINHCSYRLEADGETHTKIDDHTRAQILGYVKGMASRGLRTLLLAYRDINHDRSDEAFWECAPDTDLTYIGVVGIKDPIRPETREAVRQLKEAGVTVRMVTGDNPLTAKFIAKEAGILDDDGIVMEGPEFRSMSQSELEKKALKIQVLARSTPNDKLLLVRQQKKLGEVTSVTGDGTNDGPALKEADVGFALGIAGTEIAKEACDIVILDDNIQSMTKAVLWGRNVYQSIRKFLQFQLVVNVVAVSLNFISACAGQELPLGAVPLLWVNMIMDSMGALALATEPPRPELLQRKPFGRRAPLINRAMYRNIIGMSIYQLIVSLILQYAGADIFGLECASADDCTARDLEIRSIIFNVFVFMQIGSEFNSRRITSKNVFAGIQHSILFIVIITITVLVQVALMIGVGDTRVGDSIGIGRINGAAWGTSLVLGALAVPWGFLVRCVPLEWCYGPTDEDPTEMSKLEKLIHVPKRKPPVAPDPSESSGSDSSKVTGTDETELSTDHQAKDVDDVPHPVGLSPSLVRLRVFVHAVAFVNVVSRGKMSPPETL</sequence>
<dbReference type="Pfam" id="PF00689">
    <property type="entry name" value="Cation_ATPase_C"/>
    <property type="match status" value="1"/>
</dbReference>
<dbReference type="GO" id="GO:0016887">
    <property type="term" value="F:ATP hydrolysis activity"/>
    <property type="evidence" value="ECO:0007669"/>
    <property type="project" value="InterPro"/>
</dbReference>
<dbReference type="PRINTS" id="PR00120">
    <property type="entry name" value="HATPASE"/>
</dbReference>
<evidence type="ECO:0000256" key="4">
    <source>
        <dbReference type="ARBA" id="ARBA00022692"/>
    </source>
</evidence>
<evidence type="ECO:0000313" key="19">
    <source>
        <dbReference type="Proteomes" id="UP000247409"/>
    </source>
</evidence>
<dbReference type="InterPro" id="IPR023299">
    <property type="entry name" value="ATPase_P-typ_cyto_dom_N"/>
</dbReference>
<dbReference type="InterPro" id="IPR008250">
    <property type="entry name" value="ATPase_P-typ_transduc_dom_A_sf"/>
</dbReference>
<dbReference type="InterPro" id="IPR018303">
    <property type="entry name" value="ATPase_P-typ_P_site"/>
</dbReference>
<name>A0A2V3IRD1_9FLOR</name>
<organism evidence="18 19">
    <name type="scientific">Gracilariopsis chorda</name>
    <dbReference type="NCBI Taxonomy" id="448386"/>
    <lineage>
        <taxon>Eukaryota</taxon>
        <taxon>Rhodophyta</taxon>
        <taxon>Florideophyceae</taxon>
        <taxon>Rhodymeniophycidae</taxon>
        <taxon>Gracilariales</taxon>
        <taxon>Gracilariaceae</taxon>
        <taxon>Gracilariopsis</taxon>
    </lineage>
</organism>
<evidence type="ECO:0000313" key="18">
    <source>
        <dbReference type="EMBL" id="PXF44654.1"/>
    </source>
</evidence>
<gene>
    <name evidence="18" type="ORF">BWQ96_05596</name>
</gene>
<evidence type="ECO:0000256" key="11">
    <source>
        <dbReference type="ARBA" id="ARBA00022989"/>
    </source>
</evidence>
<evidence type="ECO:0000256" key="12">
    <source>
        <dbReference type="ARBA" id="ARBA00023065"/>
    </source>
</evidence>
<dbReference type="InterPro" id="IPR059000">
    <property type="entry name" value="ATPase_P-type_domA"/>
</dbReference>
<dbReference type="EMBL" id="NBIV01000084">
    <property type="protein sequence ID" value="PXF44654.1"/>
    <property type="molecule type" value="Genomic_DNA"/>
</dbReference>
<dbReference type="InterPro" id="IPR044492">
    <property type="entry name" value="P_typ_ATPase_HD_dom"/>
</dbReference>
<evidence type="ECO:0000256" key="16">
    <source>
        <dbReference type="SAM" id="MobiDB-lite"/>
    </source>
</evidence>
<accession>A0A2V3IRD1</accession>
<keyword evidence="9" id="KW-0460">Magnesium</keyword>
<dbReference type="PRINTS" id="PR00119">
    <property type="entry name" value="CATATPASE"/>
</dbReference>
<dbReference type="Gene3D" id="2.70.150.10">
    <property type="entry name" value="Calcium-transporting ATPase, cytoplasmic transduction domain A"/>
    <property type="match status" value="1"/>
</dbReference>
<dbReference type="InterPro" id="IPR004014">
    <property type="entry name" value="ATPase_P-typ_cation-transptr_N"/>
</dbReference>
<dbReference type="InterPro" id="IPR006068">
    <property type="entry name" value="ATPase_P-typ_cation-transptr_C"/>
</dbReference>
<keyword evidence="2 15" id="KW-0813">Transport</keyword>
<dbReference type="InterPro" id="IPR023214">
    <property type="entry name" value="HAD_sf"/>
</dbReference>
<evidence type="ECO:0000256" key="1">
    <source>
        <dbReference type="ARBA" id="ARBA00004127"/>
    </source>
</evidence>
<dbReference type="PANTHER" id="PTHR24093:SF369">
    <property type="entry name" value="CALCIUM-TRANSPORTING ATPASE"/>
    <property type="match status" value="1"/>
</dbReference>
<keyword evidence="19" id="KW-1185">Reference proteome</keyword>
<dbReference type="SFLD" id="SFLDG00002">
    <property type="entry name" value="C1.7:_P-type_atpase_like"/>
    <property type="match status" value="1"/>
</dbReference>
<dbReference type="NCBIfam" id="TIGR01517">
    <property type="entry name" value="ATPase-IIB_Ca"/>
    <property type="match status" value="1"/>
</dbReference>
<dbReference type="NCBIfam" id="TIGR01494">
    <property type="entry name" value="ATPase_P-type"/>
    <property type="match status" value="2"/>
</dbReference>
<dbReference type="EC" id="7.2.2.10" evidence="15"/>
<dbReference type="FunFam" id="1.20.1110.10:FF:000039">
    <property type="entry name" value="Calcium-transporting ATPase"/>
    <property type="match status" value="1"/>
</dbReference>
<evidence type="ECO:0000259" key="17">
    <source>
        <dbReference type="SMART" id="SM00831"/>
    </source>
</evidence>
<feature type="domain" description="Cation-transporting P-type ATPase N-terminal" evidence="17">
    <location>
        <begin position="34"/>
        <end position="110"/>
    </location>
</feature>
<comment type="caution">
    <text evidence="15">Lacks conserved residue(s) required for the propagation of feature annotation.</text>
</comment>
<keyword evidence="13 15" id="KW-0472">Membrane</keyword>
<dbReference type="InterPro" id="IPR036412">
    <property type="entry name" value="HAD-like_sf"/>
</dbReference>
<comment type="catalytic activity">
    <reaction evidence="14 15">
        <text>Ca(2+)(in) + ATP + H2O = Ca(2+)(out) + ADP + phosphate + H(+)</text>
        <dbReference type="Rhea" id="RHEA:18105"/>
        <dbReference type="ChEBI" id="CHEBI:15377"/>
        <dbReference type="ChEBI" id="CHEBI:15378"/>
        <dbReference type="ChEBI" id="CHEBI:29108"/>
        <dbReference type="ChEBI" id="CHEBI:30616"/>
        <dbReference type="ChEBI" id="CHEBI:43474"/>
        <dbReference type="ChEBI" id="CHEBI:456216"/>
        <dbReference type="EC" id="7.2.2.10"/>
    </reaction>
</comment>
<dbReference type="AlphaFoldDB" id="A0A2V3IRD1"/>
<dbReference type="STRING" id="448386.A0A2V3IRD1"/>
<reference evidence="18 19" key="1">
    <citation type="journal article" date="2018" name="Mol. Biol. Evol.">
        <title>Analysis of the draft genome of the red seaweed Gracilariopsis chorda provides insights into genome size evolution in Rhodophyta.</title>
        <authorList>
            <person name="Lee J."/>
            <person name="Yang E.C."/>
            <person name="Graf L."/>
            <person name="Yang J.H."/>
            <person name="Qiu H."/>
            <person name="Zel Zion U."/>
            <person name="Chan C.X."/>
            <person name="Stephens T.G."/>
            <person name="Weber A.P.M."/>
            <person name="Boo G.H."/>
            <person name="Boo S.M."/>
            <person name="Kim K.M."/>
            <person name="Shin Y."/>
            <person name="Jung M."/>
            <person name="Lee S.J."/>
            <person name="Yim H.S."/>
            <person name="Lee J.H."/>
            <person name="Bhattacharya D."/>
            <person name="Yoon H.S."/>
        </authorList>
    </citation>
    <scope>NUCLEOTIDE SEQUENCE [LARGE SCALE GENOMIC DNA]</scope>
    <source>
        <strain evidence="18 19">SKKU-2015</strain>
        <tissue evidence="18">Whole body</tissue>
    </source>
</reference>
<protein>
    <recommendedName>
        <fullName evidence="15">Calcium-transporting ATPase</fullName>
        <ecNumber evidence="15">7.2.2.10</ecNumber>
    </recommendedName>
</protein>
<keyword evidence="12 15" id="KW-0406">Ion transport</keyword>
<feature type="region of interest" description="Disordered" evidence="16">
    <location>
        <begin position="967"/>
        <end position="1010"/>
    </location>
</feature>
<comment type="caution">
    <text evidence="18">The sequence shown here is derived from an EMBL/GenBank/DDBJ whole genome shotgun (WGS) entry which is preliminary data.</text>
</comment>
<dbReference type="Gene3D" id="1.20.1110.10">
    <property type="entry name" value="Calcium-transporting ATPase, transmembrane domain"/>
    <property type="match status" value="1"/>
</dbReference>
<keyword evidence="7 15" id="KW-0106">Calcium</keyword>
<dbReference type="Gene3D" id="3.40.1110.10">
    <property type="entry name" value="Calcium-transporting ATPase, cytoplasmic domain N"/>
    <property type="match status" value="1"/>
</dbReference>
<comment type="function">
    <text evidence="15">Catalyzes the hydrolysis of ATP coupled with the transport of calcium.</text>
</comment>
<evidence type="ECO:0000256" key="6">
    <source>
        <dbReference type="ARBA" id="ARBA00022741"/>
    </source>
</evidence>
<feature type="transmembrane region" description="Helical" evidence="15">
    <location>
        <begin position="319"/>
        <end position="342"/>
    </location>
</feature>
<evidence type="ECO:0000256" key="2">
    <source>
        <dbReference type="ARBA" id="ARBA00022448"/>
    </source>
</evidence>
<feature type="transmembrane region" description="Helical" evidence="15">
    <location>
        <begin position="919"/>
        <end position="938"/>
    </location>
</feature>
<dbReference type="PANTHER" id="PTHR24093">
    <property type="entry name" value="CATION TRANSPORTING ATPASE"/>
    <property type="match status" value="1"/>
</dbReference>
<dbReference type="Gene3D" id="3.40.50.1000">
    <property type="entry name" value="HAD superfamily/HAD-like"/>
    <property type="match status" value="1"/>
</dbReference>
<comment type="similarity">
    <text evidence="15">Belongs to the cation transport ATPase (P-type) (TC 3.A.3) family.</text>
</comment>
<evidence type="ECO:0000256" key="7">
    <source>
        <dbReference type="ARBA" id="ARBA00022837"/>
    </source>
</evidence>
<evidence type="ECO:0000256" key="13">
    <source>
        <dbReference type="ARBA" id="ARBA00023136"/>
    </source>
</evidence>
<dbReference type="GO" id="GO:0012505">
    <property type="term" value="C:endomembrane system"/>
    <property type="evidence" value="ECO:0007669"/>
    <property type="project" value="UniProtKB-SubCell"/>
</dbReference>
<feature type="transmembrane region" description="Helical" evidence="15">
    <location>
        <begin position="118"/>
        <end position="141"/>
    </location>
</feature>
<dbReference type="InterPro" id="IPR023298">
    <property type="entry name" value="ATPase_P-typ_TM_dom_sf"/>
</dbReference>
<comment type="subcellular location">
    <subcellularLocation>
        <location evidence="1">Endomembrane system</location>
        <topology evidence="1">Multi-pass membrane protein</topology>
    </subcellularLocation>
    <subcellularLocation>
        <location evidence="15">Membrane</location>
        <topology evidence="15">Multi-pass membrane protein</topology>
    </subcellularLocation>
</comment>